<dbReference type="Proteomes" id="UP000008370">
    <property type="component" value="Unassembled WGS sequence"/>
</dbReference>
<dbReference type="HOGENOM" id="CLU_644908_0_0_1"/>
<feature type="region of interest" description="Disordered" evidence="1">
    <location>
        <begin position="144"/>
        <end position="225"/>
    </location>
</feature>
<reference evidence="2 3" key="1">
    <citation type="journal article" date="2012" name="BMC Genomics">
        <title>Comparative genomics of the white-rot fungi, Phanerochaete carnosa and P. chrysosporium, to elucidate the genetic basis of the distinct wood types they colonize.</title>
        <authorList>
            <person name="Suzuki H."/>
            <person name="MacDonald J."/>
            <person name="Syed K."/>
            <person name="Salamov A."/>
            <person name="Hori C."/>
            <person name="Aerts A."/>
            <person name="Henrissat B."/>
            <person name="Wiebenga A."/>
            <person name="vanKuyk P.A."/>
            <person name="Barry K."/>
            <person name="Lindquist E."/>
            <person name="LaButti K."/>
            <person name="Lapidus A."/>
            <person name="Lucas S."/>
            <person name="Coutinho P."/>
            <person name="Gong Y."/>
            <person name="Samejima M."/>
            <person name="Mahadevan R."/>
            <person name="Abou-Zaid M."/>
            <person name="de Vries R.P."/>
            <person name="Igarashi K."/>
            <person name="Yadav J.S."/>
            <person name="Grigoriev I.V."/>
            <person name="Master E.R."/>
        </authorList>
    </citation>
    <scope>NUCLEOTIDE SEQUENCE [LARGE SCALE GENOMIC DNA]</scope>
    <source>
        <strain evidence="2 3">HHB-10118-sp</strain>
    </source>
</reference>
<dbReference type="AlphaFoldDB" id="K5WPZ4"/>
<dbReference type="InParanoid" id="K5WPZ4"/>
<gene>
    <name evidence="2" type="ORF">PHACADRAFT_112249</name>
</gene>
<dbReference type="GeneID" id="18907656"/>
<feature type="compositionally biased region" description="Low complexity" evidence="1">
    <location>
        <begin position="162"/>
        <end position="174"/>
    </location>
</feature>
<dbReference type="EMBL" id="JH930468">
    <property type="protein sequence ID" value="EKM61545.1"/>
    <property type="molecule type" value="Genomic_DNA"/>
</dbReference>
<name>K5WPZ4_PHACS</name>
<evidence type="ECO:0000256" key="1">
    <source>
        <dbReference type="SAM" id="MobiDB-lite"/>
    </source>
</evidence>
<feature type="region of interest" description="Disordered" evidence="1">
    <location>
        <begin position="27"/>
        <end position="85"/>
    </location>
</feature>
<evidence type="ECO:0000313" key="3">
    <source>
        <dbReference type="Proteomes" id="UP000008370"/>
    </source>
</evidence>
<sequence length="426" mass="45327">MDDYSDTSFQIPTASSSNLLADDSISFLDGDDTTLATPAVPTRTRPDNPLTLAELTPRSTRPRARATPQSLLRRSPRKHRGTPAMSSPLKQVVEADLSAAMEDTLSPFKRRQEQSFQIPSMMNATTDLLMMDDGESMFGKGDDASFGEGPASVTMQEPQEPLVPSVPTVPLTLSKADSPPKTPQRPHAIKLLSPPVNEEAESTSVPSWVDKYERPRSPSPPPTMGIFSALQDTAETCEPEPEDVAEGPGQAEIEVVPCSPSPPPQPVEELASHDSISLPIDKPNVEILPAESSLAATEGVSPPPVYAQNPASDTRIAEVRRKPATVTSGGVTKQSKRRSSVPARSGAAKASRKTGAQRRTRASSVATADLPTNAAFPHAGLSSQGISAGPELDAVSEVRVPYGEESSPDMTGYVHGRASYERSYNG</sequence>
<evidence type="ECO:0000313" key="2">
    <source>
        <dbReference type="EMBL" id="EKM61545.1"/>
    </source>
</evidence>
<proteinExistence type="predicted"/>
<protein>
    <submittedName>
        <fullName evidence="2">Uncharacterized protein</fullName>
    </submittedName>
</protein>
<dbReference type="OrthoDB" id="3242303at2759"/>
<feature type="region of interest" description="Disordered" evidence="1">
    <location>
        <begin position="295"/>
        <end position="426"/>
    </location>
</feature>
<dbReference type="RefSeq" id="XP_007390955.1">
    <property type="nucleotide sequence ID" value="XM_007390893.1"/>
</dbReference>
<keyword evidence="3" id="KW-1185">Reference proteome</keyword>
<dbReference type="KEGG" id="pco:PHACADRAFT_112249"/>
<feature type="non-terminal residue" evidence="2">
    <location>
        <position position="1"/>
    </location>
</feature>
<feature type="compositionally biased region" description="Basic residues" evidence="1">
    <location>
        <begin position="350"/>
        <end position="361"/>
    </location>
</feature>
<accession>K5WPZ4</accession>
<organism evidence="2 3">
    <name type="scientific">Phanerochaete carnosa (strain HHB-10118-sp)</name>
    <name type="common">White-rot fungus</name>
    <name type="synonym">Peniophora carnosa</name>
    <dbReference type="NCBI Taxonomy" id="650164"/>
    <lineage>
        <taxon>Eukaryota</taxon>
        <taxon>Fungi</taxon>
        <taxon>Dikarya</taxon>
        <taxon>Basidiomycota</taxon>
        <taxon>Agaricomycotina</taxon>
        <taxon>Agaricomycetes</taxon>
        <taxon>Polyporales</taxon>
        <taxon>Phanerochaetaceae</taxon>
        <taxon>Phanerochaete</taxon>
    </lineage>
</organism>